<dbReference type="EMBL" id="JARKIB010000038">
    <property type="protein sequence ID" value="KAJ7759903.1"/>
    <property type="molecule type" value="Genomic_DNA"/>
</dbReference>
<gene>
    <name evidence="2" type="ORF">B0H16DRAFT_1720117</name>
</gene>
<organism evidence="2 3">
    <name type="scientific">Mycena metata</name>
    <dbReference type="NCBI Taxonomy" id="1033252"/>
    <lineage>
        <taxon>Eukaryota</taxon>
        <taxon>Fungi</taxon>
        <taxon>Dikarya</taxon>
        <taxon>Basidiomycota</taxon>
        <taxon>Agaricomycotina</taxon>
        <taxon>Agaricomycetes</taxon>
        <taxon>Agaricomycetidae</taxon>
        <taxon>Agaricales</taxon>
        <taxon>Marasmiineae</taxon>
        <taxon>Mycenaceae</taxon>
        <taxon>Mycena</taxon>
    </lineage>
</organism>
<feature type="region of interest" description="Disordered" evidence="1">
    <location>
        <begin position="84"/>
        <end position="103"/>
    </location>
</feature>
<dbReference type="AlphaFoldDB" id="A0AAD7JAX7"/>
<sequence>MAGTIPLAAPAYSRCCGSDHHAFSLPSSILGLRREERPTLIVSSPPSARPKTQGLDPAHRPLRITASSSLKNDVRVHPYRIDAAAPHRPLPASTRRPVRRTQRTAPTLCRPRVLDRSPYRPAGRTRPTARHLLPAAPAYHAHPVPHACRPATIRTNSRSAQNPRITQHTFNIYIFLPRTVGAEVQIDPAHAGESAYHQLEVQSPDYLSKV</sequence>
<name>A0AAD7JAX7_9AGAR</name>
<keyword evidence="3" id="KW-1185">Reference proteome</keyword>
<dbReference type="Proteomes" id="UP001215598">
    <property type="component" value="Unassembled WGS sequence"/>
</dbReference>
<evidence type="ECO:0000313" key="2">
    <source>
        <dbReference type="EMBL" id="KAJ7759903.1"/>
    </source>
</evidence>
<proteinExistence type="predicted"/>
<protein>
    <submittedName>
        <fullName evidence="2">Uncharacterized protein</fullName>
    </submittedName>
</protein>
<evidence type="ECO:0000256" key="1">
    <source>
        <dbReference type="SAM" id="MobiDB-lite"/>
    </source>
</evidence>
<evidence type="ECO:0000313" key="3">
    <source>
        <dbReference type="Proteomes" id="UP001215598"/>
    </source>
</evidence>
<comment type="caution">
    <text evidence="2">The sequence shown here is derived from an EMBL/GenBank/DDBJ whole genome shotgun (WGS) entry which is preliminary data.</text>
</comment>
<accession>A0AAD7JAX7</accession>
<reference evidence="2" key="1">
    <citation type="submission" date="2023-03" db="EMBL/GenBank/DDBJ databases">
        <title>Massive genome expansion in bonnet fungi (Mycena s.s.) driven by repeated elements and novel gene families across ecological guilds.</title>
        <authorList>
            <consortium name="Lawrence Berkeley National Laboratory"/>
            <person name="Harder C.B."/>
            <person name="Miyauchi S."/>
            <person name="Viragh M."/>
            <person name="Kuo A."/>
            <person name="Thoen E."/>
            <person name="Andreopoulos B."/>
            <person name="Lu D."/>
            <person name="Skrede I."/>
            <person name="Drula E."/>
            <person name="Henrissat B."/>
            <person name="Morin E."/>
            <person name="Kohler A."/>
            <person name="Barry K."/>
            <person name="LaButti K."/>
            <person name="Morin E."/>
            <person name="Salamov A."/>
            <person name="Lipzen A."/>
            <person name="Mereny Z."/>
            <person name="Hegedus B."/>
            <person name="Baldrian P."/>
            <person name="Stursova M."/>
            <person name="Weitz H."/>
            <person name="Taylor A."/>
            <person name="Grigoriev I.V."/>
            <person name="Nagy L.G."/>
            <person name="Martin F."/>
            <person name="Kauserud H."/>
        </authorList>
    </citation>
    <scope>NUCLEOTIDE SEQUENCE</scope>
    <source>
        <strain evidence="2">CBHHK182m</strain>
    </source>
</reference>